<accession>A0AAV4XS80</accession>
<keyword evidence="2" id="KW-1185">Reference proteome</keyword>
<organism evidence="1 2">
    <name type="scientific">Caerostris extrusa</name>
    <name type="common">Bark spider</name>
    <name type="synonym">Caerostris bankana</name>
    <dbReference type="NCBI Taxonomy" id="172846"/>
    <lineage>
        <taxon>Eukaryota</taxon>
        <taxon>Metazoa</taxon>
        <taxon>Ecdysozoa</taxon>
        <taxon>Arthropoda</taxon>
        <taxon>Chelicerata</taxon>
        <taxon>Arachnida</taxon>
        <taxon>Araneae</taxon>
        <taxon>Araneomorphae</taxon>
        <taxon>Entelegynae</taxon>
        <taxon>Araneoidea</taxon>
        <taxon>Araneidae</taxon>
        <taxon>Caerostris</taxon>
    </lineage>
</organism>
<protein>
    <submittedName>
        <fullName evidence="1">Uncharacterized protein</fullName>
    </submittedName>
</protein>
<gene>
    <name evidence="1" type="ORF">CEXT_233121</name>
</gene>
<evidence type="ECO:0000313" key="1">
    <source>
        <dbReference type="EMBL" id="GIY96841.1"/>
    </source>
</evidence>
<dbReference type="AlphaFoldDB" id="A0AAV4XS80"/>
<evidence type="ECO:0000313" key="2">
    <source>
        <dbReference type="Proteomes" id="UP001054945"/>
    </source>
</evidence>
<dbReference type="EMBL" id="BPLR01000708">
    <property type="protein sequence ID" value="GIY96841.1"/>
    <property type="molecule type" value="Genomic_DNA"/>
</dbReference>
<proteinExistence type="predicted"/>
<dbReference type="Proteomes" id="UP001054945">
    <property type="component" value="Unassembled WGS sequence"/>
</dbReference>
<name>A0AAV4XS80_CAEEX</name>
<reference evidence="1 2" key="1">
    <citation type="submission" date="2021-06" db="EMBL/GenBank/DDBJ databases">
        <title>Caerostris extrusa draft genome.</title>
        <authorList>
            <person name="Kono N."/>
            <person name="Arakawa K."/>
        </authorList>
    </citation>
    <scope>NUCLEOTIDE SEQUENCE [LARGE SCALE GENOMIC DNA]</scope>
</reference>
<comment type="caution">
    <text evidence="1">The sequence shown here is derived from an EMBL/GenBank/DDBJ whole genome shotgun (WGS) entry which is preliminary data.</text>
</comment>
<sequence length="113" mass="12976">MNWVSLGGNCVSGQNSKLKTKSRSFILIFLHNETSEEEVNTSSSTLIASKEETRNSFSPLYDENSSSEVREKLMDEKFLLRNNLVSRSPSEARGWTREVETKWKQTQFSVIPR</sequence>